<sequence length="90" mass="10717">MNNNAYEKFVSCFNDTYDVIVSEEELKICMEEFNTWFSALEESMNNQIANEVIPLITKAAEKIRHNQRTLEEMIMVNDSRMKVNSYYDKY</sequence>
<organism evidence="1 2">
    <name type="scientific">Bacillus cytotoxicus</name>
    <dbReference type="NCBI Taxonomy" id="580165"/>
    <lineage>
        <taxon>Bacteria</taxon>
        <taxon>Bacillati</taxon>
        <taxon>Bacillota</taxon>
        <taxon>Bacilli</taxon>
        <taxon>Bacillales</taxon>
        <taxon>Bacillaceae</taxon>
        <taxon>Bacillus</taxon>
        <taxon>Bacillus cereus group</taxon>
    </lineage>
</organism>
<proteinExistence type="predicted"/>
<accession>A0ACC6A8P4</accession>
<keyword evidence="2" id="KW-1185">Reference proteome</keyword>
<name>A0ACC6A8P4_9BACI</name>
<keyword evidence="1" id="KW-0969">Cilium</keyword>
<dbReference type="Proteomes" id="UP001202289">
    <property type="component" value="Unassembled WGS sequence"/>
</dbReference>
<comment type="caution">
    <text evidence="1">The sequence shown here is derived from an EMBL/GenBank/DDBJ whole genome shotgun (WGS) entry which is preliminary data.</text>
</comment>
<evidence type="ECO:0000313" key="2">
    <source>
        <dbReference type="Proteomes" id="UP001202289"/>
    </source>
</evidence>
<dbReference type="EMBL" id="JAMBOP010000013">
    <property type="protein sequence ID" value="MCM3736629.1"/>
    <property type="molecule type" value="Genomic_DNA"/>
</dbReference>
<evidence type="ECO:0000313" key="1">
    <source>
        <dbReference type="EMBL" id="MCM3736629.1"/>
    </source>
</evidence>
<keyword evidence="1" id="KW-0966">Cell projection</keyword>
<gene>
    <name evidence="1" type="ORF">M3215_12540</name>
</gene>
<reference evidence="1" key="1">
    <citation type="submission" date="2022-05" db="EMBL/GenBank/DDBJ databases">
        <title>Comparative Genomics of Spacecraft Associated Microbes.</title>
        <authorList>
            <person name="Tran M.T."/>
            <person name="Wright A."/>
            <person name="Seuylemezian A."/>
            <person name="Eisen J."/>
            <person name="Coil D."/>
        </authorList>
    </citation>
    <scope>NUCLEOTIDE SEQUENCE</scope>
    <source>
        <strain evidence="1">FAIRING 10M-2.2</strain>
    </source>
</reference>
<keyword evidence="1" id="KW-0282">Flagellum</keyword>
<protein>
    <submittedName>
        <fullName evidence="1">Flagellar biosynthesis protein FlgG</fullName>
    </submittedName>
</protein>